<dbReference type="Pfam" id="PF04972">
    <property type="entry name" value="BON"/>
    <property type="match status" value="1"/>
</dbReference>
<feature type="region of interest" description="Disordered" evidence="1">
    <location>
        <begin position="119"/>
        <end position="154"/>
    </location>
</feature>
<reference evidence="3 4" key="1">
    <citation type="submission" date="2021-05" db="EMBL/GenBank/DDBJ databases">
        <title>A Polyphasic approach of four new species of the genus Ohtaekwangia: Ohtaekwangia histidinii sp. nov., Ohtaekwangia cretensis sp. nov., Ohtaekwangia indiensis sp. nov., Ohtaekwangia reichenbachii sp. nov. from diverse environment.</title>
        <authorList>
            <person name="Octaviana S."/>
        </authorList>
    </citation>
    <scope>NUCLEOTIDE SEQUENCE [LARGE SCALE GENOMIC DNA]</scope>
    <source>
        <strain evidence="3 4">PWU20</strain>
    </source>
</reference>
<protein>
    <submittedName>
        <fullName evidence="3">BON domain-containing protein</fullName>
    </submittedName>
</protein>
<keyword evidence="4" id="KW-1185">Reference proteome</keyword>
<evidence type="ECO:0000313" key="4">
    <source>
        <dbReference type="Proteomes" id="UP000772618"/>
    </source>
</evidence>
<sequence>MGNKNSGSNYPKSSGNRNQQDNNSQYNTPEYYRRNRELGQNRYPTKEDSGGESSYSFPEGENDNLNTQYDELNTGKYENYNADGYYGSNYGSIGYLNNGPDYEQNAGYRDRYNRLTTGQWPEIESAERSRNKNRDQSASHKGKGPRSYSRSDTRIHEDINDALYEDRYVDASDIEVVVENGEVTLLGQVDDRQAKRRAEDIAESVSGVKHLENRLRVRRPGGEIVNIQNSNK</sequence>
<evidence type="ECO:0000313" key="3">
    <source>
        <dbReference type="EMBL" id="MBT1703425.1"/>
    </source>
</evidence>
<dbReference type="InterPro" id="IPR051686">
    <property type="entry name" value="Lipoprotein_DolP"/>
</dbReference>
<dbReference type="EMBL" id="JAHESD010000015">
    <property type="protein sequence ID" value="MBT1703425.1"/>
    <property type="molecule type" value="Genomic_DNA"/>
</dbReference>
<dbReference type="PROSITE" id="PS50914">
    <property type="entry name" value="BON"/>
    <property type="match status" value="1"/>
</dbReference>
<proteinExistence type="predicted"/>
<evidence type="ECO:0000256" key="1">
    <source>
        <dbReference type="SAM" id="MobiDB-lite"/>
    </source>
</evidence>
<dbReference type="Gene3D" id="3.30.1340.30">
    <property type="match status" value="1"/>
</dbReference>
<comment type="caution">
    <text evidence="3">The sequence shown here is derived from an EMBL/GenBank/DDBJ whole genome shotgun (WGS) entry which is preliminary data.</text>
</comment>
<organism evidence="3 4">
    <name type="scientific">Chryseosolibacter indicus</name>
    <dbReference type="NCBI Taxonomy" id="2782351"/>
    <lineage>
        <taxon>Bacteria</taxon>
        <taxon>Pseudomonadati</taxon>
        <taxon>Bacteroidota</taxon>
        <taxon>Cytophagia</taxon>
        <taxon>Cytophagales</taxon>
        <taxon>Chryseotaleaceae</taxon>
        <taxon>Chryseosolibacter</taxon>
    </lineage>
</organism>
<accession>A0ABS5VPQ7</accession>
<dbReference type="InterPro" id="IPR014004">
    <property type="entry name" value="Transpt-assoc_nodulatn_dom_bac"/>
</dbReference>
<feature type="compositionally biased region" description="Polar residues" evidence="1">
    <location>
        <begin position="1"/>
        <end position="28"/>
    </location>
</feature>
<evidence type="ECO:0000259" key="2">
    <source>
        <dbReference type="PROSITE" id="PS50914"/>
    </source>
</evidence>
<dbReference type="Proteomes" id="UP000772618">
    <property type="component" value="Unassembled WGS sequence"/>
</dbReference>
<dbReference type="RefSeq" id="WP_254153388.1">
    <property type="nucleotide sequence ID" value="NZ_JAHESD010000015.1"/>
</dbReference>
<name>A0ABS5VPQ7_9BACT</name>
<feature type="region of interest" description="Disordered" evidence="1">
    <location>
        <begin position="1"/>
        <end position="81"/>
    </location>
</feature>
<feature type="compositionally biased region" description="Basic and acidic residues" evidence="1">
    <location>
        <begin position="31"/>
        <end position="49"/>
    </location>
</feature>
<feature type="compositionally biased region" description="Basic and acidic residues" evidence="1">
    <location>
        <begin position="125"/>
        <end position="138"/>
    </location>
</feature>
<dbReference type="InterPro" id="IPR007055">
    <property type="entry name" value="BON_dom"/>
</dbReference>
<dbReference type="SMART" id="SM00749">
    <property type="entry name" value="BON"/>
    <property type="match status" value="1"/>
</dbReference>
<feature type="domain" description="BON" evidence="2">
    <location>
        <begin position="151"/>
        <end position="219"/>
    </location>
</feature>
<dbReference type="PANTHER" id="PTHR34606:SF15">
    <property type="entry name" value="BON DOMAIN-CONTAINING PROTEIN"/>
    <property type="match status" value="1"/>
</dbReference>
<dbReference type="PANTHER" id="PTHR34606">
    <property type="entry name" value="BON DOMAIN-CONTAINING PROTEIN"/>
    <property type="match status" value="1"/>
</dbReference>
<gene>
    <name evidence="3" type="ORF">KK060_09055</name>
</gene>